<dbReference type="SUPFAM" id="SSF57667">
    <property type="entry name" value="beta-beta-alpha zinc fingers"/>
    <property type="match status" value="2"/>
</dbReference>
<keyword evidence="6" id="KW-0804">Transcription</keyword>
<dbReference type="PANTHER" id="PTHR46179:SF13">
    <property type="entry name" value="C2H2-TYPE DOMAIN-CONTAINING PROTEIN"/>
    <property type="match status" value="1"/>
</dbReference>
<feature type="domain" description="C2H2-type" evidence="10">
    <location>
        <begin position="80"/>
        <end position="113"/>
    </location>
</feature>
<keyword evidence="5" id="KW-0805">Transcription regulation</keyword>
<dbReference type="Proteomes" id="UP000188320">
    <property type="component" value="Unassembled WGS sequence"/>
</dbReference>
<dbReference type="SMART" id="SM00355">
    <property type="entry name" value="ZnF_C2H2"/>
    <property type="match status" value="8"/>
</dbReference>
<dbReference type="GO" id="GO:0006357">
    <property type="term" value="P:regulation of transcription by RNA polymerase II"/>
    <property type="evidence" value="ECO:0007669"/>
    <property type="project" value="TreeGrafter"/>
</dbReference>
<comment type="subcellular location">
    <subcellularLocation>
        <location evidence="1">Nucleus</location>
    </subcellularLocation>
</comment>
<gene>
    <name evidence="11" type="ORF">AX774_g4613</name>
</gene>
<dbReference type="Pfam" id="PF00096">
    <property type="entry name" value="zf-C2H2"/>
    <property type="match status" value="3"/>
</dbReference>
<dbReference type="PROSITE" id="PS00028">
    <property type="entry name" value="ZINC_FINGER_C2H2_1"/>
    <property type="match status" value="5"/>
</dbReference>
<feature type="compositionally biased region" description="Basic residues" evidence="9">
    <location>
        <begin position="248"/>
        <end position="259"/>
    </location>
</feature>
<evidence type="ECO:0000256" key="1">
    <source>
        <dbReference type="ARBA" id="ARBA00004123"/>
    </source>
</evidence>
<accession>A0A1R1PLW1</accession>
<feature type="domain" description="C2H2-type" evidence="10">
    <location>
        <begin position="198"/>
        <end position="228"/>
    </location>
</feature>
<dbReference type="AlphaFoldDB" id="A0A1R1PLW1"/>
<name>A0A1R1PLW1_ZANCU</name>
<evidence type="ECO:0000313" key="12">
    <source>
        <dbReference type="Proteomes" id="UP000188320"/>
    </source>
</evidence>
<evidence type="ECO:0000313" key="11">
    <source>
        <dbReference type="EMBL" id="OMH81923.1"/>
    </source>
</evidence>
<evidence type="ECO:0000256" key="5">
    <source>
        <dbReference type="ARBA" id="ARBA00023015"/>
    </source>
</evidence>
<feature type="region of interest" description="Disordered" evidence="9">
    <location>
        <begin position="248"/>
        <end position="267"/>
    </location>
</feature>
<keyword evidence="3 8" id="KW-0863">Zinc-finger</keyword>
<dbReference type="InterPro" id="IPR051061">
    <property type="entry name" value="Zinc_finger_trans_reg"/>
</dbReference>
<feature type="domain" description="C2H2-type" evidence="10">
    <location>
        <begin position="229"/>
        <end position="256"/>
    </location>
</feature>
<evidence type="ECO:0000256" key="7">
    <source>
        <dbReference type="ARBA" id="ARBA00023242"/>
    </source>
</evidence>
<keyword evidence="12" id="KW-1185">Reference proteome</keyword>
<dbReference type="EMBL" id="LSSK01000782">
    <property type="protein sequence ID" value="OMH81923.1"/>
    <property type="molecule type" value="Genomic_DNA"/>
</dbReference>
<organism evidence="11 12">
    <name type="scientific">Zancudomyces culisetae</name>
    <name type="common">Gut fungus</name>
    <name type="synonym">Smittium culisetae</name>
    <dbReference type="NCBI Taxonomy" id="1213189"/>
    <lineage>
        <taxon>Eukaryota</taxon>
        <taxon>Fungi</taxon>
        <taxon>Fungi incertae sedis</taxon>
        <taxon>Zoopagomycota</taxon>
        <taxon>Kickxellomycotina</taxon>
        <taxon>Harpellomycetes</taxon>
        <taxon>Harpellales</taxon>
        <taxon>Legeriomycetaceae</taxon>
        <taxon>Zancudomyces</taxon>
    </lineage>
</organism>
<protein>
    <submittedName>
        <fullName evidence="11">Transcription factor IIIA</fullName>
    </submittedName>
</protein>
<evidence type="ECO:0000259" key="10">
    <source>
        <dbReference type="PROSITE" id="PS50157"/>
    </source>
</evidence>
<dbReference type="GO" id="GO:0008270">
    <property type="term" value="F:zinc ion binding"/>
    <property type="evidence" value="ECO:0007669"/>
    <property type="project" value="UniProtKB-KW"/>
</dbReference>
<keyword evidence="4" id="KW-0862">Zinc</keyword>
<evidence type="ECO:0000256" key="4">
    <source>
        <dbReference type="ARBA" id="ARBA00022833"/>
    </source>
</evidence>
<dbReference type="FunFam" id="3.30.160.60:FF:000065">
    <property type="entry name" value="B-cell CLL/lymphoma 6, member B"/>
    <property type="match status" value="1"/>
</dbReference>
<dbReference type="PROSITE" id="PS50157">
    <property type="entry name" value="ZINC_FINGER_C2H2_2"/>
    <property type="match status" value="6"/>
</dbReference>
<feature type="domain" description="C2H2-type" evidence="10">
    <location>
        <begin position="166"/>
        <end position="196"/>
    </location>
</feature>
<dbReference type="InterPro" id="IPR013087">
    <property type="entry name" value="Znf_C2H2_type"/>
</dbReference>
<feature type="domain" description="C2H2-type" evidence="10">
    <location>
        <begin position="121"/>
        <end position="151"/>
    </location>
</feature>
<proteinExistence type="predicted"/>
<dbReference type="InterPro" id="IPR036236">
    <property type="entry name" value="Znf_C2H2_sf"/>
</dbReference>
<evidence type="ECO:0000256" key="2">
    <source>
        <dbReference type="ARBA" id="ARBA00022723"/>
    </source>
</evidence>
<keyword evidence="7" id="KW-0539">Nucleus</keyword>
<dbReference type="PANTHER" id="PTHR46179">
    <property type="entry name" value="ZINC FINGER PROTEIN"/>
    <property type="match status" value="1"/>
</dbReference>
<sequence length="329" mass="38180">MKFKHNAEPNEYKCKYVDCERNVRGFKTIQHLTRHEKLVHSTRFKCLLDGCDKVFNCKKSMTKHYSQDHSGPDNEGSLPFKCTKCTDPNCQKVFASPSKLKRHIRYNQKGKSSFGLEKDLYKCDYSECGHNFDTLKELIQHLNISHSDKSEESHTNNDDKGVTKKYICPFENCNKEYTASHSLLAHYQTAHSIEKTEYPCPYDDCTRIYLRKTSLDIHIRSVHLQIKPFICPVCNLSFARKHLLVRHKKTHTNQQKPHKDHQQKDKLSDDARKVNDFLARDLLDPSVDNRHYLCTAVGCGLRFKRLYDLARHHCTVLANPLSSPLPSSA</sequence>
<evidence type="ECO:0000256" key="3">
    <source>
        <dbReference type="ARBA" id="ARBA00022771"/>
    </source>
</evidence>
<comment type="caution">
    <text evidence="11">The sequence shown here is derived from an EMBL/GenBank/DDBJ whole genome shotgun (WGS) entry which is preliminary data.</text>
</comment>
<keyword evidence="2" id="KW-0479">Metal-binding</keyword>
<dbReference type="OrthoDB" id="427030at2759"/>
<evidence type="ECO:0000256" key="8">
    <source>
        <dbReference type="PROSITE-ProRule" id="PRU00042"/>
    </source>
</evidence>
<reference evidence="12" key="1">
    <citation type="submission" date="2017-01" db="EMBL/GenBank/DDBJ databases">
        <authorList>
            <person name="Wang Y."/>
            <person name="White M."/>
            <person name="Kvist S."/>
            <person name="Moncalvo J.-M."/>
        </authorList>
    </citation>
    <scope>NUCLEOTIDE SEQUENCE [LARGE SCALE GENOMIC DNA]</scope>
    <source>
        <strain evidence="12">COL-18-3</strain>
    </source>
</reference>
<feature type="domain" description="C2H2-type" evidence="10">
    <location>
        <begin position="44"/>
        <end position="74"/>
    </location>
</feature>
<evidence type="ECO:0000256" key="6">
    <source>
        <dbReference type="ARBA" id="ARBA00023163"/>
    </source>
</evidence>
<dbReference type="Gene3D" id="3.30.160.60">
    <property type="entry name" value="Classic Zinc Finger"/>
    <property type="match status" value="5"/>
</dbReference>
<dbReference type="GO" id="GO:0005634">
    <property type="term" value="C:nucleus"/>
    <property type="evidence" value="ECO:0007669"/>
    <property type="project" value="UniProtKB-SubCell"/>
</dbReference>
<evidence type="ECO:0000256" key="9">
    <source>
        <dbReference type="SAM" id="MobiDB-lite"/>
    </source>
</evidence>